<name>A0AA39FSR7_MICHY</name>
<reference evidence="2" key="1">
    <citation type="journal article" date="2023" name="bioRxiv">
        <title>Scaffold-level genome assemblies of two parasitoid biocontrol wasps reveal the parthenogenesis mechanism and an associated novel virus.</title>
        <authorList>
            <person name="Inwood S."/>
            <person name="Skelly J."/>
            <person name="Guhlin J."/>
            <person name="Harrop T."/>
            <person name="Goldson S."/>
            <person name="Dearden P."/>
        </authorList>
    </citation>
    <scope>NUCLEOTIDE SEQUENCE</scope>
    <source>
        <strain evidence="2">Lincoln</strain>
        <tissue evidence="2">Whole body</tissue>
    </source>
</reference>
<comment type="caution">
    <text evidence="2">The sequence shown here is derived from an EMBL/GenBank/DDBJ whole genome shotgun (WGS) entry which is preliminary data.</text>
</comment>
<accession>A0AA39FSR7</accession>
<organism evidence="2 3">
    <name type="scientific">Microctonus hyperodae</name>
    <name type="common">Parasitoid wasp</name>
    <dbReference type="NCBI Taxonomy" id="165561"/>
    <lineage>
        <taxon>Eukaryota</taxon>
        <taxon>Metazoa</taxon>
        <taxon>Ecdysozoa</taxon>
        <taxon>Arthropoda</taxon>
        <taxon>Hexapoda</taxon>
        <taxon>Insecta</taxon>
        <taxon>Pterygota</taxon>
        <taxon>Neoptera</taxon>
        <taxon>Endopterygota</taxon>
        <taxon>Hymenoptera</taxon>
        <taxon>Apocrita</taxon>
        <taxon>Ichneumonoidea</taxon>
        <taxon>Braconidae</taxon>
        <taxon>Euphorinae</taxon>
        <taxon>Microctonus</taxon>
    </lineage>
</organism>
<keyword evidence="3" id="KW-1185">Reference proteome</keyword>
<evidence type="ECO:0000256" key="1">
    <source>
        <dbReference type="SAM" id="MobiDB-lite"/>
    </source>
</evidence>
<reference evidence="2" key="2">
    <citation type="submission" date="2023-03" db="EMBL/GenBank/DDBJ databases">
        <authorList>
            <person name="Inwood S.N."/>
            <person name="Skelly J.G."/>
            <person name="Guhlin J."/>
            <person name="Harrop T.W.R."/>
            <person name="Goldson S.G."/>
            <person name="Dearden P.K."/>
        </authorList>
    </citation>
    <scope>NUCLEOTIDE SEQUENCE</scope>
    <source>
        <strain evidence="2">Lincoln</strain>
        <tissue evidence="2">Whole body</tissue>
    </source>
</reference>
<evidence type="ECO:0000313" key="3">
    <source>
        <dbReference type="Proteomes" id="UP001168972"/>
    </source>
</evidence>
<dbReference type="EMBL" id="JAQQBR010000006">
    <property type="protein sequence ID" value="KAK0174800.1"/>
    <property type="molecule type" value="Genomic_DNA"/>
</dbReference>
<dbReference type="AlphaFoldDB" id="A0AA39FSR7"/>
<evidence type="ECO:0000313" key="2">
    <source>
        <dbReference type="EMBL" id="KAK0174800.1"/>
    </source>
</evidence>
<protein>
    <submittedName>
        <fullName evidence="2">Uncharacterized protein</fullName>
    </submittedName>
</protein>
<proteinExistence type="predicted"/>
<dbReference type="Proteomes" id="UP001168972">
    <property type="component" value="Unassembled WGS sequence"/>
</dbReference>
<sequence length="78" mass="8502">MNYCDGHGWQCCFNDEEDLDEKSLPAASNWLCQTLASRCADQDQPRPPVGSSPSSSAPQQKNFLVAAFGSMHSPGLDR</sequence>
<gene>
    <name evidence="2" type="ORF">PV327_010529</name>
</gene>
<feature type="region of interest" description="Disordered" evidence="1">
    <location>
        <begin position="41"/>
        <end position="61"/>
    </location>
</feature>